<dbReference type="GO" id="GO:0008270">
    <property type="term" value="F:zinc ion binding"/>
    <property type="evidence" value="ECO:0007669"/>
    <property type="project" value="UniProtKB-KW"/>
</dbReference>
<evidence type="ECO:0000256" key="2">
    <source>
        <dbReference type="ARBA" id="ARBA00022771"/>
    </source>
</evidence>
<proteinExistence type="predicted"/>
<dbReference type="AlphaFoldDB" id="A0A6A6V634"/>
<reference evidence="5" key="1">
    <citation type="journal article" date="2020" name="Stud. Mycol.">
        <title>101 Dothideomycetes genomes: a test case for predicting lifestyles and emergence of pathogens.</title>
        <authorList>
            <person name="Haridas S."/>
            <person name="Albert R."/>
            <person name="Binder M."/>
            <person name="Bloem J."/>
            <person name="Labutti K."/>
            <person name="Salamov A."/>
            <person name="Andreopoulos B."/>
            <person name="Baker S."/>
            <person name="Barry K."/>
            <person name="Bills G."/>
            <person name="Bluhm B."/>
            <person name="Cannon C."/>
            <person name="Castanera R."/>
            <person name="Culley D."/>
            <person name="Daum C."/>
            <person name="Ezra D."/>
            <person name="Gonzalez J."/>
            <person name="Henrissat B."/>
            <person name="Kuo A."/>
            <person name="Liang C."/>
            <person name="Lipzen A."/>
            <person name="Lutzoni F."/>
            <person name="Magnuson J."/>
            <person name="Mondo S."/>
            <person name="Nolan M."/>
            <person name="Ohm R."/>
            <person name="Pangilinan J."/>
            <person name="Park H.-J."/>
            <person name="Ramirez L."/>
            <person name="Alfaro M."/>
            <person name="Sun H."/>
            <person name="Tritt A."/>
            <person name="Yoshinaga Y."/>
            <person name="Zwiers L.-H."/>
            <person name="Turgeon B."/>
            <person name="Goodwin S."/>
            <person name="Spatafora J."/>
            <person name="Crous P."/>
            <person name="Grigoriev I."/>
        </authorList>
    </citation>
    <scope>NUCLEOTIDE SEQUENCE</scope>
    <source>
        <strain evidence="5">CBS 119925</strain>
    </source>
</reference>
<evidence type="ECO:0000256" key="1">
    <source>
        <dbReference type="ARBA" id="ARBA00022723"/>
    </source>
</evidence>
<dbReference type="EMBL" id="MU006586">
    <property type="protein sequence ID" value="KAF2744791.1"/>
    <property type="molecule type" value="Genomic_DNA"/>
</dbReference>
<dbReference type="SMART" id="SM01328">
    <property type="entry name" value="zf-3CxxC"/>
    <property type="match status" value="1"/>
</dbReference>
<evidence type="ECO:0000259" key="4">
    <source>
        <dbReference type="SMART" id="SM01328"/>
    </source>
</evidence>
<evidence type="ECO:0000256" key="3">
    <source>
        <dbReference type="ARBA" id="ARBA00022833"/>
    </source>
</evidence>
<feature type="domain" description="3CxxC-type" evidence="4">
    <location>
        <begin position="43"/>
        <end position="142"/>
    </location>
</feature>
<keyword evidence="3" id="KW-0862">Zinc</keyword>
<organism evidence="5 6">
    <name type="scientific">Sporormia fimetaria CBS 119925</name>
    <dbReference type="NCBI Taxonomy" id="1340428"/>
    <lineage>
        <taxon>Eukaryota</taxon>
        <taxon>Fungi</taxon>
        <taxon>Dikarya</taxon>
        <taxon>Ascomycota</taxon>
        <taxon>Pezizomycotina</taxon>
        <taxon>Dothideomycetes</taxon>
        <taxon>Pleosporomycetidae</taxon>
        <taxon>Pleosporales</taxon>
        <taxon>Sporormiaceae</taxon>
        <taxon>Sporormia</taxon>
    </lineage>
</organism>
<keyword evidence="1" id="KW-0479">Metal-binding</keyword>
<evidence type="ECO:0000313" key="5">
    <source>
        <dbReference type="EMBL" id="KAF2744791.1"/>
    </source>
</evidence>
<name>A0A6A6V634_9PLEO</name>
<dbReference type="Proteomes" id="UP000799440">
    <property type="component" value="Unassembled WGS sequence"/>
</dbReference>
<dbReference type="InterPro" id="IPR027377">
    <property type="entry name" value="ZAR1/RTP1-5-like_Znf-3CxxC"/>
</dbReference>
<dbReference type="Pfam" id="PF13695">
    <property type="entry name" value="Zn_ribbon_3CxxC"/>
    <property type="match status" value="1"/>
</dbReference>
<protein>
    <recommendedName>
        <fullName evidence="4">3CxxC-type domain-containing protein</fullName>
    </recommendedName>
</protein>
<keyword evidence="6" id="KW-1185">Reference proteome</keyword>
<dbReference type="OrthoDB" id="8121437at2759"/>
<sequence length="148" mass="16714">MSSSFMFGRLHASVLREVQAVRPKVWWKKKDTDAGMIQDYETNIMGNFTCPNSKCKKTGWGSKKVAIRIRSYSGNGYNAVVYNQRCQSCKTLGRLAIDEESYVERVAYRLKKWAGVHVQRPEYGGSGGPPHMRDLCEGCKSGHCQRGD</sequence>
<evidence type="ECO:0000313" key="6">
    <source>
        <dbReference type="Proteomes" id="UP000799440"/>
    </source>
</evidence>
<keyword evidence="2" id="KW-0863">Zinc-finger</keyword>
<gene>
    <name evidence="5" type="ORF">M011DRAFT_470102</name>
</gene>
<accession>A0A6A6V634</accession>